<dbReference type="GO" id="GO:0012505">
    <property type="term" value="C:endomembrane system"/>
    <property type="evidence" value="ECO:0007669"/>
    <property type="project" value="UniProtKB-SubCell"/>
</dbReference>
<sequence>MSLAEPLLDLPSASSLQPANDSANGARSGAGETGNPHLYGTVHDGGQNGRDPSSSPSFPSDEHTSSLLWLKLRRVASQLLSEMATPLTDDSGSPRSVLVGLATILSVGTILGLIIDAIASGGSENDGSADGDDDDDDDGTTCKSLATFSAILGYCYFSCWGISFYPQALSNFRRKSTDGLNLDFCVLNVLGFACYTAYTLAFYCNSTIQLLYRERYDADISVQSNDVAFAAHALLLSSITLGQIVYYNYSCGKANTNTNNGGNNAGNVSHNTDSNTTDNNNDDNDDRSNEVLIRAPFSGPLSLSPPIFMLLTLFLSIIISCALGLVWSQHATSKGNDESQYFDNHGYPSAHPYEATSLQHFLSADGRHDPSWFRSLGEHSRGTDVNEHSSTINRLFRVGNWLDYIYLLSYIKIAISLIKYIPQVIQNKQRQSTEGWSIWNIVLDFTGGTLSTAQLILDCYAASAGSPSSSSSFWHLVQGNLVKLMLGLISIFFDVIFLVQHYVLYPEPPTVEGDSALPQESQAQEDSDANVDGDVGEAEGEEDADADNDNVVEGGECPQAVFV</sequence>
<feature type="transmembrane region" description="Helical" evidence="8">
    <location>
        <begin position="186"/>
        <end position="208"/>
    </location>
</feature>
<keyword evidence="2" id="KW-0813">Transport</keyword>
<dbReference type="PANTHER" id="PTHR13131">
    <property type="entry name" value="CYSTINOSIN"/>
    <property type="match status" value="1"/>
</dbReference>
<keyword evidence="4" id="KW-0677">Repeat</keyword>
<dbReference type="GO" id="GO:0015184">
    <property type="term" value="F:L-cystine transmembrane transporter activity"/>
    <property type="evidence" value="ECO:0007669"/>
    <property type="project" value="TreeGrafter"/>
</dbReference>
<keyword evidence="5 8" id="KW-1133">Transmembrane helix</keyword>
<dbReference type="InterPro" id="IPR005282">
    <property type="entry name" value="LC_transporter"/>
</dbReference>
<evidence type="ECO:0000256" key="2">
    <source>
        <dbReference type="ARBA" id="ARBA00022448"/>
    </source>
</evidence>
<evidence type="ECO:0000256" key="7">
    <source>
        <dbReference type="SAM" id="MobiDB-lite"/>
    </source>
</evidence>
<evidence type="ECO:0000256" key="8">
    <source>
        <dbReference type="SAM" id="Phobius"/>
    </source>
</evidence>
<dbReference type="EMBL" id="HBEF01009654">
    <property type="protein sequence ID" value="CAD8333975.1"/>
    <property type="molecule type" value="Transcribed_RNA"/>
</dbReference>
<dbReference type="Gene3D" id="1.20.1280.290">
    <property type="match status" value="2"/>
</dbReference>
<dbReference type="SMART" id="SM00679">
    <property type="entry name" value="CTNS"/>
    <property type="match status" value="2"/>
</dbReference>
<feature type="region of interest" description="Disordered" evidence="7">
    <location>
        <begin position="513"/>
        <end position="563"/>
    </location>
</feature>
<dbReference type="AlphaFoldDB" id="A0A7R9ZN24"/>
<evidence type="ECO:0000256" key="5">
    <source>
        <dbReference type="ARBA" id="ARBA00022989"/>
    </source>
</evidence>
<feature type="transmembrane region" description="Helical" evidence="8">
    <location>
        <begin position="145"/>
        <end position="165"/>
    </location>
</feature>
<protein>
    <recommendedName>
        <fullName evidence="10">Cystinosin</fullName>
    </recommendedName>
</protein>
<evidence type="ECO:0000256" key="6">
    <source>
        <dbReference type="ARBA" id="ARBA00023136"/>
    </source>
</evidence>
<dbReference type="InterPro" id="IPR006603">
    <property type="entry name" value="PQ-loop_rpt"/>
</dbReference>
<keyword evidence="3 8" id="KW-0812">Transmembrane</keyword>
<feature type="region of interest" description="Disordered" evidence="7">
    <location>
        <begin position="1"/>
        <end position="62"/>
    </location>
</feature>
<evidence type="ECO:0008006" key="10">
    <source>
        <dbReference type="Google" id="ProtNLM"/>
    </source>
</evidence>
<gene>
    <name evidence="9" type="ORF">CAUS1442_LOCUS6080</name>
</gene>
<feature type="transmembrane region" description="Helical" evidence="8">
    <location>
        <begin position="307"/>
        <end position="327"/>
    </location>
</feature>
<dbReference type="PANTHER" id="PTHR13131:SF5">
    <property type="entry name" value="CYSTINOSIN"/>
    <property type="match status" value="1"/>
</dbReference>
<evidence type="ECO:0000256" key="1">
    <source>
        <dbReference type="ARBA" id="ARBA00004127"/>
    </source>
</evidence>
<evidence type="ECO:0000256" key="4">
    <source>
        <dbReference type="ARBA" id="ARBA00022737"/>
    </source>
</evidence>
<feature type="transmembrane region" description="Helical" evidence="8">
    <location>
        <begin position="97"/>
        <end position="119"/>
    </location>
</feature>
<feature type="compositionally biased region" description="Low complexity" evidence="7">
    <location>
        <begin position="260"/>
        <end position="279"/>
    </location>
</feature>
<evidence type="ECO:0000313" key="9">
    <source>
        <dbReference type="EMBL" id="CAD8333975.1"/>
    </source>
</evidence>
<accession>A0A7R9ZN24</accession>
<comment type="subcellular location">
    <subcellularLocation>
        <location evidence="1">Endomembrane system</location>
        <topology evidence="1">Multi-pass membrane protein</topology>
    </subcellularLocation>
</comment>
<proteinExistence type="predicted"/>
<organism evidence="9">
    <name type="scientific">Craspedostauros australis</name>
    <dbReference type="NCBI Taxonomy" id="1486917"/>
    <lineage>
        <taxon>Eukaryota</taxon>
        <taxon>Sar</taxon>
        <taxon>Stramenopiles</taxon>
        <taxon>Ochrophyta</taxon>
        <taxon>Bacillariophyta</taxon>
        <taxon>Bacillariophyceae</taxon>
        <taxon>Bacillariophycidae</taxon>
        <taxon>Naviculales</taxon>
        <taxon>Naviculaceae</taxon>
        <taxon>Craspedostauros</taxon>
    </lineage>
</organism>
<feature type="region of interest" description="Disordered" evidence="7">
    <location>
        <begin position="260"/>
        <end position="288"/>
    </location>
</feature>
<reference evidence="9" key="1">
    <citation type="submission" date="2021-01" db="EMBL/GenBank/DDBJ databases">
        <authorList>
            <person name="Corre E."/>
            <person name="Pelletier E."/>
            <person name="Niang G."/>
            <person name="Scheremetjew M."/>
            <person name="Finn R."/>
            <person name="Kale V."/>
            <person name="Holt S."/>
            <person name="Cochrane G."/>
            <person name="Meng A."/>
            <person name="Brown T."/>
            <person name="Cohen L."/>
        </authorList>
    </citation>
    <scope>NUCLEOTIDE SEQUENCE</scope>
    <source>
        <strain evidence="9">CCMP3328</strain>
    </source>
</reference>
<feature type="compositionally biased region" description="Polar residues" evidence="7">
    <location>
        <begin position="12"/>
        <end position="25"/>
    </location>
</feature>
<feature type="compositionally biased region" description="Acidic residues" evidence="7">
    <location>
        <begin position="523"/>
        <end position="550"/>
    </location>
</feature>
<dbReference type="GO" id="GO:0005774">
    <property type="term" value="C:vacuolar membrane"/>
    <property type="evidence" value="ECO:0007669"/>
    <property type="project" value="TreeGrafter"/>
</dbReference>
<feature type="transmembrane region" description="Helical" evidence="8">
    <location>
        <begin position="481"/>
        <end position="503"/>
    </location>
</feature>
<dbReference type="Pfam" id="PF04193">
    <property type="entry name" value="PQ-loop"/>
    <property type="match status" value="2"/>
</dbReference>
<keyword evidence="6 8" id="KW-0472">Membrane</keyword>
<name>A0A7R9ZN24_9STRA</name>
<evidence type="ECO:0000256" key="3">
    <source>
        <dbReference type="ARBA" id="ARBA00022692"/>
    </source>
</evidence>